<dbReference type="InterPro" id="IPR035906">
    <property type="entry name" value="MetI-like_sf"/>
</dbReference>
<dbReference type="PANTHER" id="PTHR43744:SF8">
    <property type="entry name" value="SN-GLYCEROL-3-PHOSPHATE TRANSPORT SYSTEM PERMEASE PROTEIN UGPE"/>
    <property type="match status" value="1"/>
</dbReference>
<reference evidence="9 10" key="1">
    <citation type="submission" date="2019-07" db="EMBL/GenBank/DDBJ databases">
        <title>Whole genome shotgun sequence of Deinococcus cellulosilyticus NBRC 106333.</title>
        <authorList>
            <person name="Hosoyama A."/>
            <person name="Uohara A."/>
            <person name="Ohji S."/>
            <person name="Ichikawa N."/>
        </authorList>
    </citation>
    <scope>NUCLEOTIDE SEQUENCE [LARGE SCALE GENOMIC DNA]</scope>
    <source>
        <strain evidence="9 10">NBRC 106333</strain>
    </source>
</reference>
<evidence type="ECO:0000256" key="7">
    <source>
        <dbReference type="RuleBase" id="RU363032"/>
    </source>
</evidence>
<comment type="caution">
    <text evidence="9">The sequence shown here is derived from an EMBL/GenBank/DDBJ whole genome shotgun (WGS) entry which is preliminary data.</text>
</comment>
<feature type="transmembrane region" description="Helical" evidence="7">
    <location>
        <begin position="130"/>
        <end position="149"/>
    </location>
</feature>
<feature type="transmembrane region" description="Helical" evidence="7">
    <location>
        <begin position="287"/>
        <end position="307"/>
    </location>
</feature>
<evidence type="ECO:0000313" key="10">
    <source>
        <dbReference type="Proteomes" id="UP000321306"/>
    </source>
</evidence>
<feature type="transmembrane region" description="Helical" evidence="7">
    <location>
        <begin position="185"/>
        <end position="206"/>
    </location>
</feature>
<dbReference type="GO" id="GO:0005886">
    <property type="term" value="C:plasma membrane"/>
    <property type="evidence" value="ECO:0007669"/>
    <property type="project" value="UniProtKB-SubCell"/>
</dbReference>
<dbReference type="InterPro" id="IPR000515">
    <property type="entry name" value="MetI-like"/>
</dbReference>
<keyword evidence="5 7" id="KW-1133">Transmembrane helix</keyword>
<protein>
    <submittedName>
        <fullName evidence="9">Sugar ABC transporter permease</fullName>
    </submittedName>
</protein>
<gene>
    <name evidence="9" type="ORF">DC3_32210</name>
</gene>
<dbReference type="EMBL" id="BJXB01000014">
    <property type="protein sequence ID" value="GEM47586.1"/>
    <property type="molecule type" value="Genomic_DNA"/>
</dbReference>
<dbReference type="AlphaFoldDB" id="A0A511N570"/>
<dbReference type="RefSeq" id="WP_146885958.1">
    <property type="nucleotide sequence ID" value="NZ_BJXB01000014.1"/>
</dbReference>
<dbReference type="CDD" id="cd06261">
    <property type="entry name" value="TM_PBP2"/>
    <property type="match status" value="1"/>
</dbReference>
<comment type="subcellular location">
    <subcellularLocation>
        <location evidence="1 7">Cell membrane</location>
        <topology evidence="1 7">Multi-pass membrane protein</topology>
    </subcellularLocation>
</comment>
<dbReference type="Pfam" id="PF00528">
    <property type="entry name" value="BPD_transp_1"/>
    <property type="match status" value="1"/>
</dbReference>
<keyword evidence="6 7" id="KW-0472">Membrane</keyword>
<feature type="transmembrane region" description="Helical" evidence="7">
    <location>
        <begin position="227"/>
        <end position="249"/>
    </location>
</feature>
<dbReference type="Gene3D" id="1.10.3720.10">
    <property type="entry name" value="MetI-like"/>
    <property type="match status" value="1"/>
</dbReference>
<evidence type="ECO:0000313" key="9">
    <source>
        <dbReference type="EMBL" id="GEM47586.1"/>
    </source>
</evidence>
<organism evidence="9 10">
    <name type="scientific">Deinococcus cellulosilyticus (strain DSM 18568 / NBRC 106333 / KACC 11606 / 5516J-15)</name>
    <dbReference type="NCBI Taxonomy" id="1223518"/>
    <lineage>
        <taxon>Bacteria</taxon>
        <taxon>Thermotogati</taxon>
        <taxon>Deinococcota</taxon>
        <taxon>Deinococci</taxon>
        <taxon>Deinococcales</taxon>
        <taxon>Deinococcaceae</taxon>
        <taxon>Deinococcus</taxon>
    </lineage>
</organism>
<evidence type="ECO:0000256" key="2">
    <source>
        <dbReference type="ARBA" id="ARBA00022448"/>
    </source>
</evidence>
<evidence type="ECO:0000259" key="8">
    <source>
        <dbReference type="PROSITE" id="PS50928"/>
    </source>
</evidence>
<evidence type="ECO:0000256" key="4">
    <source>
        <dbReference type="ARBA" id="ARBA00022692"/>
    </source>
</evidence>
<feature type="transmembrane region" description="Helical" evidence="7">
    <location>
        <begin position="29"/>
        <end position="48"/>
    </location>
</feature>
<keyword evidence="10" id="KW-1185">Reference proteome</keyword>
<dbReference type="GO" id="GO:0055085">
    <property type="term" value="P:transmembrane transport"/>
    <property type="evidence" value="ECO:0007669"/>
    <property type="project" value="InterPro"/>
</dbReference>
<keyword evidence="3" id="KW-1003">Cell membrane</keyword>
<feature type="transmembrane region" description="Helical" evidence="7">
    <location>
        <begin position="95"/>
        <end position="118"/>
    </location>
</feature>
<dbReference type="PANTHER" id="PTHR43744">
    <property type="entry name" value="ABC TRANSPORTER PERMEASE PROTEIN MG189-RELATED-RELATED"/>
    <property type="match status" value="1"/>
</dbReference>
<evidence type="ECO:0000256" key="6">
    <source>
        <dbReference type="ARBA" id="ARBA00023136"/>
    </source>
</evidence>
<comment type="similarity">
    <text evidence="7">Belongs to the binding-protein-dependent transport system permease family.</text>
</comment>
<dbReference type="PROSITE" id="PS50928">
    <property type="entry name" value="ABC_TM1"/>
    <property type="match status" value="1"/>
</dbReference>
<dbReference type="SUPFAM" id="SSF161098">
    <property type="entry name" value="MetI-like"/>
    <property type="match status" value="1"/>
</dbReference>
<proteinExistence type="inferred from homology"/>
<accession>A0A511N570</accession>
<keyword evidence="2 7" id="KW-0813">Transport</keyword>
<feature type="domain" description="ABC transmembrane type-1" evidence="8">
    <location>
        <begin position="95"/>
        <end position="307"/>
    </location>
</feature>
<evidence type="ECO:0000256" key="3">
    <source>
        <dbReference type="ARBA" id="ARBA00022475"/>
    </source>
</evidence>
<dbReference type="Proteomes" id="UP000321306">
    <property type="component" value="Unassembled WGS sequence"/>
</dbReference>
<evidence type="ECO:0000256" key="5">
    <source>
        <dbReference type="ARBA" id="ARBA00022989"/>
    </source>
</evidence>
<evidence type="ECO:0000256" key="1">
    <source>
        <dbReference type="ARBA" id="ARBA00004651"/>
    </source>
</evidence>
<keyword evidence="4 7" id="KW-0812">Transmembrane</keyword>
<dbReference type="OrthoDB" id="9771544at2"/>
<sequence length="320" mass="34952">MSVTQDRIVQDEHKRAVARAKSKKLLNTILIYAFLVLVLVFAVFPFLWTLAISFTDKSATGGVSIYDFPGSLMPRQITIANFIEVFTQLKIAQPFWNSVVISLFTVVGTLIVSALAAYPLARMDFPGRNILFGAIIATLVLPTETAFIVNTMTLKNLANLPVIGGNNCFAPSSVAPYVCQGLGTYWSVVLPTIATGFGIFLLRQSYLSIPQALLEAARIDGATETQILWRIMIPLSMPAMTALGIFTLVNTWNAYVWPKIALLGAQNLEPMSIAVLKLKGQYNFDPFNIAAGAVIMMVPILIVFLSAQKLFLRGLDGAVK</sequence>
<name>A0A511N570_DEIC1</name>